<proteinExistence type="inferred from homology"/>
<evidence type="ECO:0000256" key="4">
    <source>
        <dbReference type="ARBA" id="ARBA00022989"/>
    </source>
</evidence>
<evidence type="ECO:0000256" key="5">
    <source>
        <dbReference type="ARBA" id="ARBA00023136"/>
    </source>
</evidence>
<dbReference type="InterPro" id="IPR009311">
    <property type="entry name" value="IFI6/IFI27-like"/>
</dbReference>
<dbReference type="OrthoDB" id="440424at2759"/>
<dbReference type="AlphaFoldDB" id="A0A0B4GTN3"/>
<organism evidence="7 8">
    <name type="scientific">Metarhizium guizhouense (strain ARSEF 977)</name>
    <dbReference type="NCBI Taxonomy" id="1276136"/>
    <lineage>
        <taxon>Eukaryota</taxon>
        <taxon>Fungi</taxon>
        <taxon>Dikarya</taxon>
        <taxon>Ascomycota</taxon>
        <taxon>Pezizomycotina</taxon>
        <taxon>Sordariomycetes</taxon>
        <taxon>Hypocreomycetidae</taxon>
        <taxon>Hypocreales</taxon>
        <taxon>Clavicipitaceae</taxon>
        <taxon>Metarhizium</taxon>
    </lineage>
</organism>
<feature type="compositionally biased region" description="Basic and acidic residues" evidence="6">
    <location>
        <begin position="173"/>
        <end position="185"/>
    </location>
</feature>
<dbReference type="InterPro" id="IPR038213">
    <property type="entry name" value="IFI6/IFI27-like_sf"/>
</dbReference>
<accession>A0A0B4GTN3</accession>
<keyword evidence="8" id="KW-1185">Reference proteome</keyword>
<keyword evidence="5" id="KW-0472">Membrane</keyword>
<dbReference type="Proteomes" id="UP000031192">
    <property type="component" value="Unassembled WGS sequence"/>
</dbReference>
<evidence type="ECO:0000256" key="3">
    <source>
        <dbReference type="ARBA" id="ARBA00022692"/>
    </source>
</evidence>
<dbReference type="GO" id="GO:0016020">
    <property type="term" value="C:membrane"/>
    <property type="evidence" value="ECO:0007669"/>
    <property type="project" value="UniProtKB-SubCell"/>
</dbReference>
<dbReference type="EMBL" id="AZNH01000004">
    <property type="protein sequence ID" value="KID90870.1"/>
    <property type="molecule type" value="Genomic_DNA"/>
</dbReference>
<evidence type="ECO:0008006" key="9">
    <source>
        <dbReference type="Google" id="ProtNLM"/>
    </source>
</evidence>
<evidence type="ECO:0000256" key="6">
    <source>
        <dbReference type="SAM" id="MobiDB-lite"/>
    </source>
</evidence>
<dbReference type="PANTHER" id="PTHR16932:SF18">
    <property type="entry name" value="INTERFERON, ALPHA-INDUCIBLE PROTEIN 27-LIKE 2"/>
    <property type="match status" value="1"/>
</dbReference>
<name>A0A0B4GTN3_METGA</name>
<dbReference type="Pfam" id="PF06140">
    <property type="entry name" value="Ifi-6-16"/>
    <property type="match status" value="1"/>
</dbReference>
<evidence type="ECO:0000313" key="7">
    <source>
        <dbReference type="EMBL" id="KID90870.1"/>
    </source>
</evidence>
<protein>
    <recommendedName>
        <fullName evidence="9">Interferon-induced 6-16</fullName>
    </recommendedName>
</protein>
<gene>
    <name evidence="7" type="ORF">MGU_01824</name>
</gene>
<dbReference type="HOGENOM" id="CLU_1402743_0_0_1"/>
<sequence>MAQQIEKVAVAAHISAAATGKGAFLTSHGGMAVEQLKDIAANRIIPAAVGAKTFLASQGTSAGERIKSIATEHPVAAAVIGTGAAVVAAPALLSAPALAVAGFSSSGITAGSLAATVQSGIGSVVAGGAFATLQSAGAGGAGLAIVNGVAQGVGVGAATVGGLMGFFGAKSDEKEAAGDETKSNEEREDQTETQDL</sequence>
<comment type="similarity">
    <text evidence="2">Belongs to the IFI6/IFI27 family.</text>
</comment>
<comment type="caution">
    <text evidence="7">The sequence shown here is derived from an EMBL/GenBank/DDBJ whole genome shotgun (WGS) entry which is preliminary data.</text>
</comment>
<reference evidence="7 8" key="1">
    <citation type="journal article" date="2014" name="Proc. Natl. Acad. Sci. U.S.A.">
        <title>Trajectory and genomic determinants of fungal-pathogen speciation and host adaptation.</title>
        <authorList>
            <person name="Hu X."/>
            <person name="Xiao G."/>
            <person name="Zheng P."/>
            <person name="Shang Y."/>
            <person name="Su Y."/>
            <person name="Zhang X."/>
            <person name="Liu X."/>
            <person name="Zhan S."/>
            <person name="St Leger R.J."/>
            <person name="Wang C."/>
        </authorList>
    </citation>
    <scope>NUCLEOTIDE SEQUENCE [LARGE SCALE GENOMIC DNA]</scope>
    <source>
        <strain evidence="7 8">ARSEF 977</strain>
    </source>
</reference>
<comment type="subcellular location">
    <subcellularLocation>
        <location evidence="1">Membrane</location>
        <topology evidence="1">Multi-pass membrane protein</topology>
    </subcellularLocation>
</comment>
<keyword evidence="4" id="KW-1133">Transmembrane helix</keyword>
<feature type="compositionally biased region" description="Acidic residues" evidence="6">
    <location>
        <begin position="186"/>
        <end position="196"/>
    </location>
</feature>
<evidence type="ECO:0000256" key="1">
    <source>
        <dbReference type="ARBA" id="ARBA00004141"/>
    </source>
</evidence>
<dbReference type="PANTHER" id="PTHR16932">
    <property type="entry name" value="INTERFERON ALPHA-INDUCIBLE PROTEIN 27"/>
    <property type="match status" value="1"/>
</dbReference>
<keyword evidence="3" id="KW-0812">Transmembrane</keyword>
<evidence type="ECO:0000256" key="2">
    <source>
        <dbReference type="ARBA" id="ARBA00007262"/>
    </source>
</evidence>
<dbReference type="Gene3D" id="6.10.110.10">
    <property type="match status" value="1"/>
</dbReference>
<evidence type="ECO:0000313" key="8">
    <source>
        <dbReference type="Proteomes" id="UP000031192"/>
    </source>
</evidence>
<feature type="region of interest" description="Disordered" evidence="6">
    <location>
        <begin position="173"/>
        <end position="196"/>
    </location>
</feature>